<proteinExistence type="predicted"/>
<dbReference type="EMBL" id="BSPV01000009">
    <property type="protein sequence ID" value="GLT15758.1"/>
    <property type="molecule type" value="Genomic_DNA"/>
</dbReference>
<sequence>MKLLVVAAVMALVWVSIISSGLISALAELGAFVVVIAWVLKSKQAVKRKEARIEPHV</sequence>
<keyword evidence="1" id="KW-0472">Membrane</keyword>
<protein>
    <submittedName>
        <fullName evidence="2">Uncharacterized protein</fullName>
    </submittedName>
</protein>
<accession>A0ABQ6ERJ6</accession>
<organism evidence="2 3">
    <name type="scientific">Vibrio algivorus</name>
    <dbReference type="NCBI Taxonomy" id="1667024"/>
    <lineage>
        <taxon>Bacteria</taxon>
        <taxon>Pseudomonadati</taxon>
        <taxon>Pseudomonadota</taxon>
        <taxon>Gammaproteobacteria</taxon>
        <taxon>Vibrionales</taxon>
        <taxon>Vibrionaceae</taxon>
        <taxon>Vibrio</taxon>
    </lineage>
</organism>
<dbReference type="Proteomes" id="UP001157156">
    <property type="component" value="Unassembled WGS sequence"/>
</dbReference>
<name>A0ABQ6ERJ6_9VIBR</name>
<comment type="caution">
    <text evidence="2">The sequence shown here is derived from an EMBL/GenBank/DDBJ whole genome shotgun (WGS) entry which is preliminary data.</text>
</comment>
<gene>
    <name evidence="2" type="ORF">GCM10007931_27330</name>
</gene>
<keyword evidence="3" id="KW-1185">Reference proteome</keyword>
<evidence type="ECO:0000313" key="2">
    <source>
        <dbReference type="EMBL" id="GLT15758.1"/>
    </source>
</evidence>
<keyword evidence="1" id="KW-0812">Transmembrane</keyword>
<reference evidence="3" key="1">
    <citation type="journal article" date="2019" name="Int. J. Syst. Evol. Microbiol.">
        <title>The Global Catalogue of Microorganisms (GCM) 10K type strain sequencing project: providing services to taxonomists for standard genome sequencing and annotation.</title>
        <authorList>
            <consortium name="The Broad Institute Genomics Platform"/>
            <consortium name="The Broad Institute Genome Sequencing Center for Infectious Disease"/>
            <person name="Wu L."/>
            <person name="Ma J."/>
        </authorList>
    </citation>
    <scope>NUCLEOTIDE SEQUENCE [LARGE SCALE GENOMIC DNA]</scope>
    <source>
        <strain evidence="3">NBRC 111146</strain>
    </source>
</reference>
<evidence type="ECO:0000256" key="1">
    <source>
        <dbReference type="SAM" id="Phobius"/>
    </source>
</evidence>
<evidence type="ECO:0000313" key="3">
    <source>
        <dbReference type="Proteomes" id="UP001157156"/>
    </source>
</evidence>
<keyword evidence="1" id="KW-1133">Transmembrane helix</keyword>
<feature type="transmembrane region" description="Helical" evidence="1">
    <location>
        <begin position="12"/>
        <end position="40"/>
    </location>
</feature>